<keyword evidence="1" id="KW-0812">Transmembrane</keyword>
<feature type="non-terminal residue" evidence="2">
    <location>
        <position position="1"/>
    </location>
</feature>
<evidence type="ECO:0000313" key="2">
    <source>
        <dbReference type="EMBL" id="MBE9373843.1"/>
    </source>
</evidence>
<reference evidence="2" key="1">
    <citation type="submission" date="2020-10" db="EMBL/GenBank/DDBJ databases">
        <title>Diversity and distribution of actinomycetes associated with coral in the coast of Hainan.</title>
        <authorList>
            <person name="Li F."/>
        </authorList>
    </citation>
    <scope>NUCLEOTIDE SEQUENCE</scope>
    <source>
        <strain evidence="2">HNM0983</strain>
    </source>
</reference>
<gene>
    <name evidence="2" type="ORF">IQ251_05200</name>
</gene>
<evidence type="ECO:0000313" key="3">
    <source>
        <dbReference type="Proteomes" id="UP000598360"/>
    </source>
</evidence>
<evidence type="ECO:0000256" key="1">
    <source>
        <dbReference type="SAM" id="Phobius"/>
    </source>
</evidence>
<protein>
    <submittedName>
        <fullName evidence="2">Uncharacterized protein</fullName>
    </submittedName>
</protein>
<accession>A0A929B953</accession>
<keyword evidence="1" id="KW-1133">Transmembrane helix</keyword>
<dbReference type="Proteomes" id="UP000598360">
    <property type="component" value="Unassembled WGS sequence"/>
</dbReference>
<proteinExistence type="predicted"/>
<keyword evidence="3" id="KW-1185">Reference proteome</keyword>
<comment type="caution">
    <text evidence="2">The sequence shown here is derived from an EMBL/GenBank/DDBJ whole genome shotgun (WGS) entry which is preliminary data.</text>
</comment>
<feature type="transmembrane region" description="Helical" evidence="1">
    <location>
        <begin position="29"/>
        <end position="47"/>
    </location>
</feature>
<name>A0A929B953_9PSEU</name>
<dbReference type="AlphaFoldDB" id="A0A929B953"/>
<sequence>LLLVIAAVPVVALLTAGLLAELPVLTWAGTPVGLLIGVGLGWWWGALAERRLARRMPELLAEVRAS</sequence>
<keyword evidence="1" id="KW-0472">Membrane</keyword>
<organism evidence="2 3">
    <name type="scientific">Saccharopolyspora montiporae</name>
    <dbReference type="NCBI Taxonomy" id="2781240"/>
    <lineage>
        <taxon>Bacteria</taxon>
        <taxon>Bacillati</taxon>
        <taxon>Actinomycetota</taxon>
        <taxon>Actinomycetes</taxon>
        <taxon>Pseudonocardiales</taxon>
        <taxon>Pseudonocardiaceae</taxon>
        <taxon>Saccharopolyspora</taxon>
    </lineage>
</organism>
<dbReference type="EMBL" id="JADEYC010000007">
    <property type="protein sequence ID" value="MBE9373843.1"/>
    <property type="molecule type" value="Genomic_DNA"/>
</dbReference>